<proteinExistence type="predicted"/>
<dbReference type="InterPro" id="IPR031989">
    <property type="entry name" value="DUF5067"/>
</dbReference>
<dbReference type="PROSITE" id="PS51257">
    <property type="entry name" value="PROKAR_LIPOPROTEIN"/>
    <property type="match status" value="1"/>
</dbReference>
<dbReference type="Gene3D" id="3.40.1000.10">
    <property type="entry name" value="Mog1/PsbP, alpha/beta/alpha sandwich"/>
    <property type="match status" value="1"/>
</dbReference>
<feature type="signal peptide" evidence="2">
    <location>
        <begin position="1"/>
        <end position="25"/>
    </location>
</feature>
<dbReference type="EMBL" id="NGMM01000002">
    <property type="protein sequence ID" value="OTP17478.1"/>
    <property type="molecule type" value="Genomic_DNA"/>
</dbReference>
<reference evidence="4" key="1">
    <citation type="submission" date="2017-05" db="EMBL/GenBank/DDBJ databases">
        <title>The Genome Sequence of Enterococcus sp. 9E7_DIV0242.</title>
        <authorList>
            <consortium name="The Broad Institute Genomics Platform"/>
            <consortium name="The Broad Institute Genomic Center for Infectious Diseases"/>
            <person name="Earl A."/>
            <person name="Manson A."/>
            <person name="Schwartman J."/>
            <person name="Gilmore M."/>
            <person name="Abouelleil A."/>
            <person name="Cao P."/>
            <person name="Chapman S."/>
            <person name="Cusick C."/>
            <person name="Shea T."/>
            <person name="Young S."/>
            <person name="Neafsey D."/>
            <person name="Nusbaum C."/>
            <person name="Birren B."/>
        </authorList>
    </citation>
    <scope>NUCLEOTIDE SEQUENCE [LARGE SCALE GENOMIC DNA]</scope>
    <source>
        <strain evidence="4">9E7_DIV0242</strain>
    </source>
</reference>
<reference evidence="5" key="2">
    <citation type="submission" date="2017-05" db="EMBL/GenBank/DDBJ databases">
        <authorList>
            <consortium name="The Broad Institute Genomics Platform"/>
            <consortium name="The Broad Institute Genomic Center for Infectious Diseases"/>
            <person name="Earl A."/>
            <person name="Manson A."/>
            <person name="Schwartman J."/>
            <person name="Gilmore M."/>
            <person name="Abouelleil A."/>
            <person name="Cao P."/>
            <person name="Chapman S."/>
            <person name="Cusick C."/>
            <person name="Shea T."/>
            <person name="Young S."/>
            <person name="Neafsey D."/>
            <person name="Nusbaum C."/>
            <person name="Birren B."/>
        </authorList>
    </citation>
    <scope>NUCLEOTIDE SEQUENCE</scope>
    <source>
        <strain evidence="5">9E7_DIV0242</strain>
    </source>
</reference>
<dbReference type="RefSeq" id="WP_086348686.1">
    <property type="nucleotide sequence ID" value="NZ_CP147247.1"/>
</dbReference>
<feature type="chain" id="PRO_5038947389" description="DUF5067 domain-containing protein" evidence="2">
    <location>
        <begin position="26"/>
        <end position="313"/>
    </location>
</feature>
<evidence type="ECO:0000313" key="6">
    <source>
        <dbReference type="Proteomes" id="UP000195141"/>
    </source>
</evidence>
<feature type="domain" description="DUF5067" evidence="3">
    <location>
        <begin position="179"/>
        <end position="293"/>
    </location>
</feature>
<evidence type="ECO:0000256" key="1">
    <source>
        <dbReference type="ARBA" id="ARBA00022729"/>
    </source>
</evidence>
<gene>
    <name evidence="4" type="ORF">A5888_001616</name>
    <name evidence="5" type="ORF">A5888_002853</name>
</gene>
<dbReference type="Proteomes" id="UP000195141">
    <property type="component" value="Chromosome"/>
</dbReference>
<dbReference type="AlphaFoldDB" id="A0A242K9M1"/>
<sequence>MKKKIVWLSTILLMFLLVGCTGKLANEADEFSDGSIEYSVQLPQTWTVSKQPKEQFNAEAVFGAEDSKTNSYLFVLTKDKAEIELAGLGERTREELKDRYSLNSAEDVPMEEFKVADRPAYKYTLETIYEEKQVWLYFYYVETEHCLVQFVVYSAVDNQTESRSELIDQSVKTLKETGREESTERADEQIVIKNEELEFDINGILALEEDGKSFVAVRYKLTNKADSETITPAKWDELIKVSQGEQQLTLAENPADAKRLDFTELVANRERVVKTGEALESVVFYELKDESDLLIQPDATVFPDSGDLSLVLP</sequence>
<keyword evidence="1 2" id="KW-0732">Signal</keyword>
<evidence type="ECO:0000259" key="3">
    <source>
        <dbReference type="Pfam" id="PF16729"/>
    </source>
</evidence>
<name>A0A242K9M1_9ENTE</name>
<evidence type="ECO:0000256" key="2">
    <source>
        <dbReference type="SAM" id="SignalP"/>
    </source>
</evidence>
<dbReference type="OrthoDB" id="2179640at2"/>
<evidence type="ECO:0000313" key="5">
    <source>
        <dbReference type="EMBL" id="WYJ91085.1"/>
    </source>
</evidence>
<dbReference type="Pfam" id="PF16729">
    <property type="entry name" value="DUF5067"/>
    <property type="match status" value="1"/>
</dbReference>
<dbReference type="InterPro" id="IPR029050">
    <property type="entry name" value="Immunoprotect_excell_Ig-like"/>
</dbReference>
<evidence type="ECO:0000313" key="4">
    <source>
        <dbReference type="EMBL" id="OTP17478.1"/>
    </source>
</evidence>
<protein>
    <recommendedName>
        <fullName evidence="3">DUF5067 domain-containing protein</fullName>
    </recommendedName>
</protein>
<keyword evidence="6" id="KW-1185">Reference proteome</keyword>
<organism evidence="4">
    <name type="scientific">Candidatus Enterococcus clewellii</name>
    <dbReference type="NCBI Taxonomy" id="1834193"/>
    <lineage>
        <taxon>Bacteria</taxon>
        <taxon>Bacillati</taxon>
        <taxon>Bacillota</taxon>
        <taxon>Bacilli</taxon>
        <taxon>Lactobacillales</taxon>
        <taxon>Enterococcaceae</taxon>
        <taxon>Enterococcus</taxon>
    </lineage>
</organism>
<reference evidence="5" key="3">
    <citation type="submission" date="2024-03" db="EMBL/GenBank/DDBJ databases">
        <title>The Genome Sequence of Enterococcus sp. DIV0242b.</title>
        <authorList>
            <consortium name="The Broad Institute Genomics Platform"/>
            <consortium name="The Broad Institute Microbial Omics Core"/>
            <consortium name="The Broad Institute Genomic Center for Infectious Diseases"/>
            <person name="Earl A."/>
            <person name="Manson A."/>
            <person name="Gilmore M."/>
            <person name="Schwartman J."/>
            <person name="Shea T."/>
            <person name="Abouelleil A."/>
            <person name="Cao P."/>
            <person name="Chapman S."/>
            <person name="Cusick C."/>
            <person name="Young S."/>
            <person name="Neafsey D."/>
            <person name="Nusbaum C."/>
            <person name="Birren B."/>
        </authorList>
    </citation>
    <scope>NUCLEOTIDE SEQUENCE</scope>
    <source>
        <strain evidence="5">9E7_DIV0242</strain>
    </source>
</reference>
<dbReference type="EMBL" id="CP147247">
    <property type="protein sequence ID" value="WYJ91085.1"/>
    <property type="molecule type" value="Genomic_DNA"/>
</dbReference>
<accession>A0A242K9M1</accession>
<dbReference type="Gene3D" id="2.60.40.1240">
    <property type="match status" value="1"/>
</dbReference>